<dbReference type="SUPFAM" id="SSF103473">
    <property type="entry name" value="MFS general substrate transporter"/>
    <property type="match status" value="1"/>
</dbReference>
<dbReference type="GO" id="GO:0005886">
    <property type="term" value="C:plasma membrane"/>
    <property type="evidence" value="ECO:0007669"/>
    <property type="project" value="UniProtKB-SubCell"/>
</dbReference>
<feature type="transmembrane region" description="Helical" evidence="6">
    <location>
        <begin position="346"/>
        <end position="368"/>
    </location>
</feature>
<reference evidence="8" key="1">
    <citation type="submission" date="2019-06" db="EMBL/GenBank/DDBJ databases">
        <authorList>
            <person name="Le Quere A."/>
            <person name="Colella S."/>
        </authorList>
    </citation>
    <scope>NUCLEOTIDE SEQUENCE</scope>
    <source>
        <strain evidence="8">EmedicaeMD41</strain>
    </source>
</reference>
<feature type="transmembrane region" description="Helical" evidence="6">
    <location>
        <begin position="312"/>
        <end position="334"/>
    </location>
</feature>
<feature type="transmembrane region" description="Helical" evidence="6">
    <location>
        <begin position="22"/>
        <end position="44"/>
    </location>
</feature>
<keyword evidence="4 6" id="KW-1133">Transmembrane helix</keyword>
<evidence type="ECO:0000256" key="2">
    <source>
        <dbReference type="ARBA" id="ARBA00022475"/>
    </source>
</evidence>
<keyword evidence="5 6" id="KW-0472">Membrane</keyword>
<evidence type="ECO:0000313" key="8">
    <source>
        <dbReference type="EMBL" id="VTZ64013.1"/>
    </source>
</evidence>
<dbReference type="GO" id="GO:0022857">
    <property type="term" value="F:transmembrane transporter activity"/>
    <property type="evidence" value="ECO:0007669"/>
    <property type="project" value="InterPro"/>
</dbReference>
<dbReference type="Gene3D" id="1.20.1250.20">
    <property type="entry name" value="MFS general substrate transporter like domains"/>
    <property type="match status" value="1"/>
</dbReference>
<dbReference type="AlphaFoldDB" id="A0A508X821"/>
<feature type="transmembrane region" description="Helical" evidence="6">
    <location>
        <begin position="374"/>
        <end position="396"/>
    </location>
</feature>
<gene>
    <name evidence="8" type="primary">opdE</name>
    <name evidence="8" type="ORF">EMEDMD4_530220</name>
</gene>
<comment type="subcellular location">
    <subcellularLocation>
        <location evidence="1">Cell membrane</location>
        <topology evidence="1">Multi-pass membrane protein</topology>
    </subcellularLocation>
</comment>
<organism evidence="8">
    <name type="scientific">Sinorhizobium medicae</name>
    <dbReference type="NCBI Taxonomy" id="110321"/>
    <lineage>
        <taxon>Bacteria</taxon>
        <taxon>Pseudomonadati</taxon>
        <taxon>Pseudomonadota</taxon>
        <taxon>Alphaproteobacteria</taxon>
        <taxon>Hyphomicrobiales</taxon>
        <taxon>Rhizobiaceae</taxon>
        <taxon>Sinorhizobium/Ensifer group</taxon>
        <taxon>Sinorhizobium</taxon>
    </lineage>
</organism>
<proteinExistence type="predicted"/>
<dbReference type="PANTHER" id="PTHR43124">
    <property type="entry name" value="PURINE EFFLUX PUMP PBUE"/>
    <property type="match status" value="1"/>
</dbReference>
<dbReference type="InterPro" id="IPR050189">
    <property type="entry name" value="MFS_Efflux_Transporters"/>
</dbReference>
<keyword evidence="2" id="KW-1003">Cell membrane</keyword>
<evidence type="ECO:0000256" key="1">
    <source>
        <dbReference type="ARBA" id="ARBA00004651"/>
    </source>
</evidence>
<feature type="transmembrane region" description="Helical" evidence="6">
    <location>
        <begin position="90"/>
        <end position="110"/>
    </location>
</feature>
<dbReference type="InterPro" id="IPR011701">
    <property type="entry name" value="MFS"/>
</dbReference>
<dbReference type="CDD" id="cd17324">
    <property type="entry name" value="MFS_NepI_like"/>
    <property type="match status" value="1"/>
</dbReference>
<feature type="domain" description="Major facilitator superfamily (MFS) profile" evidence="7">
    <location>
        <begin position="25"/>
        <end position="402"/>
    </location>
</feature>
<feature type="transmembrane region" description="Helical" evidence="6">
    <location>
        <begin position="150"/>
        <end position="175"/>
    </location>
</feature>
<feature type="transmembrane region" description="Helical" evidence="6">
    <location>
        <begin position="181"/>
        <end position="202"/>
    </location>
</feature>
<evidence type="ECO:0000256" key="3">
    <source>
        <dbReference type="ARBA" id="ARBA00022692"/>
    </source>
</evidence>
<dbReference type="EMBL" id="CABFNB010000121">
    <property type="protein sequence ID" value="VTZ64013.1"/>
    <property type="molecule type" value="Genomic_DNA"/>
</dbReference>
<protein>
    <submittedName>
        <fullName evidence="8">Transcription regulatory protein OpdE</fullName>
    </submittedName>
</protein>
<dbReference type="RefSeq" id="WP_412766043.1">
    <property type="nucleotide sequence ID" value="NZ_CABFNB010000121.1"/>
</dbReference>
<dbReference type="PANTHER" id="PTHR43124:SF5">
    <property type="entry name" value="PURINE RIBONUCLEOSIDE EFFLUX PUMP NEPI"/>
    <property type="match status" value="1"/>
</dbReference>
<dbReference type="Pfam" id="PF07690">
    <property type="entry name" value="MFS_1"/>
    <property type="match status" value="1"/>
</dbReference>
<feature type="transmembrane region" description="Helical" evidence="6">
    <location>
        <begin position="284"/>
        <end position="306"/>
    </location>
</feature>
<evidence type="ECO:0000256" key="5">
    <source>
        <dbReference type="ARBA" id="ARBA00023136"/>
    </source>
</evidence>
<feature type="transmembrane region" description="Helical" evidence="6">
    <location>
        <begin position="255"/>
        <end position="277"/>
    </location>
</feature>
<dbReference type="Proteomes" id="UP000507954">
    <property type="component" value="Unassembled WGS sequence"/>
</dbReference>
<feature type="transmembrane region" description="Helical" evidence="6">
    <location>
        <begin position="64"/>
        <end position="83"/>
    </location>
</feature>
<dbReference type="InterPro" id="IPR036259">
    <property type="entry name" value="MFS_trans_sf"/>
</dbReference>
<feature type="transmembrane region" description="Helical" evidence="6">
    <location>
        <begin position="116"/>
        <end position="138"/>
    </location>
</feature>
<dbReference type="PROSITE" id="PS50850">
    <property type="entry name" value="MFS"/>
    <property type="match status" value="1"/>
</dbReference>
<dbReference type="InterPro" id="IPR020846">
    <property type="entry name" value="MFS_dom"/>
</dbReference>
<sequence length="402" mass="42577">MPIGTDTMTLTYNENIHSRPRAWGAVFSMTLCVFVLIASEFMPVSLLTPIAADLGVSEGSAGQAISISGIFAVFTSLFIAALTRRLDRRVVVLALTFLLMLSGVAVTFAPSYPMLMLGRALLGISIGGFWSMSTSIVMRLVSRDQVPKALALLNAGNAIAATISAPLGSLLGSYIGWRGAFFLVVPVGLLALIWQWISLPTLSPRRDGASRNVLRLLARPPVALGMAAILLLFMGQFAFFTYLRPFLEQVTHLGIETLSLMLLVMGLSGVAGTSLVGRLLTHRLFSTLIVIPFLMACIALAMIGIGEMRTPVVMSLIGWGLLGTAAPVAWGTWLSRVLADDAEAGGGLQVAVIQLAITAGASLGGLLFDALGWWSTFSLSALLLFGSSLASFAAWLSARRAS</sequence>
<evidence type="ECO:0000259" key="7">
    <source>
        <dbReference type="PROSITE" id="PS50850"/>
    </source>
</evidence>
<evidence type="ECO:0000256" key="6">
    <source>
        <dbReference type="SAM" id="Phobius"/>
    </source>
</evidence>
<accession>A0A508X821</accession>
<keyword evidence="3 6" id="KW-0812">Transmembrane</keyword>
<name>A0A508X821_9HYPH</name>
<feature type="transmembrane region" description="Helical" evidence="6">
    <location>
        <begin position="222"/>
        <end position="243"/>
    </location>
</feature>
<evidence type="ECO:0000256" key="4">
    <source>
        <dbReference type="ARBA" id="ARBA00022989"/>
    </source>
</evidence>